<feature type="transmembrane region" description="Helical" evidence="1">
    <location>
        <begin position="13"/>
        <end position="36"/>
    </location>
</feature>
<feature type="transmembrane region" description="Helical" evidence="1">
    <location>
        <begin position="42"/>
        <end position="65"/>
    </location>
</feature>
<organism evidence="3 4">
    <name type="scientific">Secundilactobacillus folii</name>
    <dbReference type="NCBI Taxonomy" id="2678357"/>
    <lineage>
        <taxon>Bacteria</taxon>
        <taxon>Bacillati</taxon>
        <taxon>Bacillota</taxon>
        <taxon>Bacilli</taxon>
        <taxon>Lactobacillales</taxon>
        <taxon>Lactobacillaceae</taxon>
        <taxon>Secundilactobacillus</taxon>
    </lineage>
</organism>
<evidence type="ECO:0000313" key="4">
    <source>
        <dbReference type="Proteomes" id="UP000466388"/>
    </source>
</evidence>
<keyword evidence="1" id="KW-0472">Membrane</keyword>
<accession>A0A7X3C3M8</accession>
<gene>
    <name evidence="3" type="ORF">GM612_08950</name>
</gene>
<keyword evidence="1" id="KW-0812">Transmembrane</keyword>
<dbReference type="PANTHER" id="PTHR34473">
    <property type="entry name" value="UPF0699 TRANSMEMBRANE PROTEIN YDBS"/>
    <property type="match status" value="1"/>
</dbReference>
<dbReference type="Pfam" id="PF03703">
    <property type="entry name" value="bPH_2"/>
    <property type="match status" value="1"/>
</dbReference>
<feature type="domain" description="YdbS-like PH" evidence="2">
    <location>
        <begin position="69"/>
        <end position="143"/>
    </location>
</feature>
<dbReference type="AlphaFoldDB" id="A0A7X3C3M8"/>
<evidence type="ECO:0000256" key="1">
    <source>
        <dbReference type="SAM" id="Phobius"/>
    </source>
</evidence>
<evidence type="ECO:0000259" key="2">
    <source>
        <dbReference type="Pfam" id="PF03703"/>
    </source>
</evidence>
<dbReference type="PANTHER" id="PTHR34473:SF2">
    <property type="entry name" value="UPF0699 TRANSMEMBRANE PROTEIN YDBT"/>
    <property type="match status" value="1"/>
</dbReference>
<dbReference type="EMBL" id="WNJO01000010">
    <property type="protein sequence ID" value="MTV82771.1"/>
    <property type="molecule type" value="Genomic_DNA"/>
</dbReference>
<dbReference type="RefSeq" id="WP_155432038.1">
    <property type="nucleotide sequence ID" value="NZ_WNJO01000010.1"/>
</dbReference>
<comment type="caution">
    <text evidence="3">The sequence shown here is derived from an EMBL/GenBank/DDBJ whole genome shotgun (WGS) entry which is preliminary data.</text>
</comment>
<dbReference type="InterPro" id="IPR005182">
    <property type="entry name" value="YdbS-like_PH"/>
</dbReference>
<name>A0A7X3C3M8_9LACO</name>
<keyword evidence="1" id="KW-1133">Transmembrane helix</keyword>
<dbReference type="Proteomes" id="UP000466388">
    <property type="component" value="Unassembled WGS sequence"/>
</dbReference>
<reference evidence="3 4" key="1">
    <citation type="submission" date="2019-11" db="EMBL/GenBank/DDBJ databases">
        <title>Lactobacillus sp. nov. CRM56-3, isolated from fermented tea leaves.</title>
        <authorList>
            <person name="Phuengjayaem S."/>
            <person name="Tanasupawat S."/>
        </authorList>
    </citation>
    <scope>NUCLEOTIDE SEQUENCE [LARGE SCALE GENOMIC DNA]</scope>
    <source>
        <strain evidence="3 4">CRM56-3</strain>
    </source>
</reference>
<evidence type="ECO:0000313" key="3">
    <source>
        <dbReference type="EMBL" id="MTV82771.1"/>
    </source>
</evidence>
<protein>
    <submittedName>
        <fullName evidence="3">PH domain-containing protein</fullName>
    </submittedName>
</protein>
<sequence>MIKGDALPEKIKVVWRISALGTLIFGLLITGGLLFAQHFWGWWQWLVLAALALTVVYTLIGFAIIPYRYRYWRYRISTDSVEIESGFFFHVLTAIPISRIQNVTLEAGPILQWQHLQTVNIETAATTHKIESVLPVTAEQLKEQIMTLATGVVDDDTD</sequence>
<proteinExistence type="predicted"/>
<keyword evidence="4" id="KW-1185">Reference proteome</keyword>